<dbReference type="InterPro" id="IPR011230">
    <property type="entry name" value="PAP14/16/28/29"/>
</dbReference>
<dbReference type="PANTHER" id="PTHR32440">
    <property type="entry name" value="PHOSPHATASE DCR2-RELATED-RELATED"/>
    <property type="match status" value="1"/>
</dbReference>
<dbReference type="OrthoDB" id="783096at2759"/>
<dbReference type="CDD" id="cd07383">
    <property type="entry name" value="MPP_Dcr2"/>
    <property type="match status" value="1"/>
</dbReference>
<feature type="chain" id="PRO_5032289951" description="Calcineurin-like phosphoesterase domain-containing protein" evidence="1">
    <location>
        <begin position="32"/>
        <end position="409"/>
    </location>
</feature>
<dbReference type="InterPro" id="IPR004843">
    <property type="entry name" value="Calcineurin-like_PHP"/>
</dbReference>
<dbReference type="Proteomes" id="UP000652761">
    <property type="component" value="Unassembled WGS sequence"/>
</dbReference>
<keyword evidence="1" id="KW-0732">Signal</keyword>
<dbReference type="Pfam" id="PF00149">
    <property type="entry name" value="Metallophos"/>
    <property type="match status" value="1"/>
</dbReference>
<accession>A0A843W479</accession>
<comment type="caution">
    <text evidence="3">The sequence shown here is derived from an EMBL/GenBank/DDBJ whole genome shotgun (WGS) entry which is preliminary data.</text>
</comment>
<proteinExistence type="predicted"/>
<dbReference type="SUPFAM" id="SSF56300">
    <property type="entry name" value="Metallo-dependent phosphatases"/>
    <property type="match status" value="1"/>
</dbReference>
<gene>
    <name evidence="3" type="ORF">Taro_034496</name>
</gene>
<evidence type="ECO:0000313" key="3">
    <source>
        <dbReference type="EMBL" id="MQM01748.1"/>
    </source>
</evidence>
<reference evidence="3" key="1">
    <citation type="submission" date="2017-07" db="EMBL/GenBank/DDBJ databases">
        <title>Taro Niue Genome Assembly and Annotation.</title>
        <authorList>
            <person name="Atibalentja N."/>
            <person name="Keating K."/>
            <person name="Fields C.J."/>
        </authorList>
    </citation>
    <scope>NUCLEOTIDE SEQUENCE</scope>
    <source>
        <strain evidence="3">Niue_2</strain>
        <tissue evidence="3">Leaf</tissue>
    </source>
</reference>
<dbReference type="EMBL" id="NMUH01002726">
    <property type="protein sequence ID" value="MQM01748.1"/>
    <property type="molecule type" value="Genomic_DNA"/>
</dbReference>
<organism evidence="3 4">
    <name type="scientific">Colocasia esculenta</name>
    <name type="common">Wild taro</name>
    <name type="synonym">Arum esculentum</name>
    <dbReference type="NCBI Taxonomy" id="4460"/>
    <lineage>
        <taxon>Eukaryota</taxon>
        <taxon>Viridiplantae</taxon>
        <taxon>Streptophyta</taxon>
        <taxon>Embryophyta</taxon>
        <taxon>Tracheophyta</taxon>
        <taxon>Spermatophyta</taxon>
        <taxon>Magnoliopsida</taxon>
        <taxon>Liliopsida</taxon>
        <taxon>Araceae</taxon>
        <taxon>Aroideae</taxon>
        <taxon>Colocasieae</taxon>
        <taxon>Colocasia</taxon>
    </lineage>
</organism>
<dbReference type="AlphaFoldDB" id="A0A843W479"/>
<evidence type="ECO:0000313" key="4">
    <source>
        <dbReference type="Proteomes" id="UP000652761"/>
    </source>
</evidence>
<evidence type="ECO:0000256" key="1">
    <source>
        <dbReference type="SAM" id="SignalP"/>
    </source>
</evidence>
<feature type="signal peptide" evidence="1">
    <location>
        <begin position="1"/>
        <end position="31"/>
    </location>
</feature>
<protein>
    <recommendedName>
        <fullName evidence="2">Calcineurin-like phosphoesterase domain-containing protein</fullName>
    </recommendedName>
</protein>
<keyword evidence="4" id="KW-1185">Reference proteome</keyword>
<dbReference type="Gene3D" id="3.60.21.10">
    <property type="match status" value="1"/>
</dbReference>
<dbReference type="GO" id="GO:0005737">
    <property type="term" value="C:cytoplasm"/>
    <property type="evidence" value="ECO:0007669"/>
    <property type="project" value="TreeGrafter"/>
</dbReference>
<feature type="domain" description="Calcineurin-like phosphoesterase" evidence="2">
    <location>
        <begin position="67"/>
        <end position="344"/>
    </location>
</feature>
<dbReference type="PIRSF" id="PIRSF030250">
    <property type="entry name" value="Ptase_At2g46880"/>
    <property type="match status" value="1"/>
</dbReference>
<dbReference type="PANTHER" id="PTHR32440:SF11">
    <property type="entry name" value="METALLOPHOSPHOESTERASE DOMAIN-CONTAINING PROTEIN"/>
    <property type="match status" value="1"/>
</dbReference>
<evidence type="ECO:0000259" key="2">
    <source>
        <dbReference type="Pfam" id="PF00149"/>
    </source>
</evidence>
<sequence>MSSSSSASSLLHVTFFVAVLVLLLFPASSSASGSGGRRGGRQSDLLRLGAPEAETARALRFSAGSAFKVALFADLHYGENAWTTWGPAQDGNSDHVMAGVLDRESPDFVIYLGDVITANNLPMANASLVWDRAISPTRSRGIPWATVFGNHDDAPFEWPPEWFSAAGVPRRVCPMVNSSCPTENLSEEDCRFKGTSRLDLMAKEIEGNALSFSSSGPIELWPSVSNYVLKVFSSKDQDSVVVLLYFLDSGGGSYPEVISNAQAQWFQQKTQEINPDSTIPEIIFWHIPSRAYKRVAPSRIFGIRRPCVGSINKEKVAPQEAERGMMDILLDRPSVKAVFAGHNHGLDWCCPYKKLWLCFARHTGYGGYGDWPRGARMLEMSEQPFAIRSWIRMEDGSQHSDVDLTCVTR</sequence>
<dbReference type="GO" id="GO:0016788">
    <property type="term" value="F:hydrolase activity, acting on ester bonds"/>
    <property type="evidence" value="ECO:0007669"/>
    <property type="project" value="TreeGrafter"/>
</dbReference>
<dbReference type="InterPro" id="IPR029052">
    <property type="entry name" value="Metallo-depent_PP-like"/>
</dbReference>
<name>A0A843W479_COLES</name>